<dbReference type="EMBL" id="HG938353">
    <property type="protein sequence ID" value="CDN48813.1"/>
    <property type="molecule type" value="Genomic_DNA"/>
</dbReference>
<keyword evidence="2" id="KW-1185">Reference proteome</keyword>
<dbReference type="eggNOG" id="ENOG50300H6">
    <property type="taxonomic scope" value="Bacteria"/>
</dbReference>
<name>A0A068SRG1_NEOGA</name>
<sequence>MLSADAYPLPLKSSRPVSAWRQLGRFFRRLLQPAGPSIPALPDDLRGDVALPEAGAQSREAAFWDGKRRSGGRDLPL</sequence>
<evidence type="ECO:0000313" key="1">
    <source>
        <dbReference type="EMBL" id="CDN48813.1"/>
    </source>
</evidence>
<dbReference type="AlphaFoldDB" id="A0A068SRG1"/>
<evidence type="ECO:0000313" key="2">
    <source>
        <dbReference type="Proteomes" id="UP000028181"/>
    </source>
</evidence>
<protein>
    <submittedName>
        <fullName evidence="1">Uncharacterized protein</fullName>
    </submittedName>
</protein>
<reference evidence="2" key="1">
    <citation type="journal article" date="2014" name="BMC Genomics">
        <title>Genome sequencing of two Neorhizobium galegae strains reveals a noeT gene responsible for the unusual acetylation of the nodulation factors.</title>
        <authorList>
            <person name="Osterman J."/>
            <person name="Marsh J."/>
            <person name="Laine P.K."/>
            <person name="Zeng Z."/>
            <person name="Alatalo E."/>
            <person name="Sullivan J.T."/>
            <person name="Young J.P."/>
            <person name="Thomas-Oates J."/>
            <person name="Paulin L."/>
            <person name="Lindstrom K."/>
        </authorList>
    </citation>
    <scope>NUCLEOTIDE SEQUENCE [LARGE SCALE GENOMIC DNA]</scope>
    <source>
        <strain evidence="2">HAMBI 540</strain>
    </source>
</reference>
<dbReference type="KEGG" id="ngg:RG540_CH26470"/>
<dbReference type="Proteomes" id="UP000028181">
    <property type="component" value="Chromosome I"/>
</dbReference>
<dbReference type="HOGENOM" id="CLU_2634460_0_0_5"/>
<dbReference type="RefSeq" id="WP_038588568.1">
    <property type="nucleotide sequence ID" value="NZ_HG938353.1"/>
</dbReference>
<accession>A0A068SRG1</accession>
<gene>
    <name evidence="1" type="ORF">RG540_CH26470</name>
</gene>
<dbReference type="GeneID" id="24257921"/>
<dbReference type="PATRIC" id="fig|1028800.3.peg.2676"/>
<dbReference type="OrthoDB" id="8410842at2"/>
<proteinExistence type="predicted"/>
<organism evidence="1 2">
    <name type="scientific">Neorhizobium galegae bv. orientalis str. HAMBI 540</name>
    <dbReference type="NCBI Taxonomy" id="1028800"/>
    <lineage>
        <taxon>Bacteria</taxon>
        <taxon>Pseudomonadati</taxon>
        <taxon>Pseudomonadota</taxon>
        <taxon>Alphaproteobacteria</taxon>
        <taxon>Hyphomicrobiales</taxon>
        <taxon>Rhizobiaceae</taxon>
        <taxon>Rhizobium/Agrobacterium group</taxon>
        <taxon>Neorhizobium</taxon>
    </lineage>
</organism>